<keyword evidence="1" id="KW-0053">Apoptosis</keyword>
<keyword evidence="6" id="KW-1185">Reference proteome</keyword>
<dbReference type="SUPFAM" id="SSF57924">
    <property type="entry name" value="Inhibitor of apoptosis (IAP) repeat"/>
    <property type="match status" value="2"/>
</dbReference>
<keyword evidence="2" id="KW-0863">Zinc-finger</keyword>
<evidence type="ECO:0000313" key="6">
    <source>
        <dbReference type="Proteomes" id="UP000500845"/>
    </source>
</evidence>
<dbReference type="InterPro" id="IPR013083">
    <property type="entry name" value="Znf_RING/FYVE/PHD"/>
</dbReference>
<proteinExistence type="predicted"/>
<reference evidence="5 6" key="1">
    <citation type="journal article" date="2018" name="J. Invertebr. Pathol.">
        <title>Morphological, genetic and biological characterisation of a novel alphabaculovirus isolated from Cryptophlebia peltastica (Lepidoptera: Tortricidae).</title>
        <authorList>
            <person name="Marsberg T."/>
            <person name="Jukes M.D."/>
            <person name="Krejmer-Rabalska M."/>
            <person name="Rabalski L."/>
            <person name="Knox C.M."/>
            <person name="Moore S.D."/>
            <person name="Hill M.P."/>
            <person name="Szewczyk B."/>
        </authorList>
    </citation>
    <scope>NUCLEOTIDE SEQUENCE [LARGE SCALE GENOMIC DNA]</scope>
    <source>
        <strain evidence="5">SA</strain>
    </source>
</reference>
<dbReference type="RefSeq" id="YP_010086964.1">
    <property type="nucleotide sequence ID" value="NC_055500.1"/>
</dbReference>
<dbReference type="Pfam" id="PF00653">
    <property type="entry name" value="BIR"/>
    <property type="match status" value="2"/>
</dbReference>
<organism evidence="5 6">
    <name type="scientific">Cryptophlebia peltastica nucleopolyhedrovirus</name>
    <dbReference type="NCBI Taxonomy" id="2304025"/>
    <lineage>
        <taxon>Viruses</taxon>
        <taxon>Viruses incertae sedis</taxon>
        <taxon>Naldaviricetes</taxon>
        <taxon>Lefavirales</taxon>
        <taxon>Baculoviridae</taxon>
        <taxon>Alphabaculovirus</taxon>
        <taxon>Alphabaculovirus crypeltasticae</taxon>
    </lineage>
</organism>
<dbReference type="PROSITE" id="PS50089">
    <property type="entry name" value="ZF_RING_2"/>
    <property type="match status" value="1"/>
</dbReference>
<dbReference type="Gene3D" id="1.10.1170.10">
    <property type="entry name" value="Inhibitor Of Apoptosis Protein (2mihbC-IAP-1), Chain A"/>
    <property type="match status" value="2"/>
</dbReference>
<evidence type="ECO:0000256" key="2">
    <source>
        <dbReference type="PROSITE-ProRule" id="PRU00175"/>
    </source>
</evidence>
<sequence>MDMCVKENRLKTFELWPVKFLSPELMAENGFYYLGRSDEVRCAFCKVEIMRWVENDDPALDHQKWAPQCPFVRKQVDGDGSSGGPDECVVSSSPSIPGPVHPRYATEHARLQTFKDWPISMKQKPHKLAEAGFYYTGLGDKTKCFFCNGGLKDWEDDDDPWEQHAKWYSDCRYVILVKGQDFIQRVHSEAAVVKNYVETTETVEEIIDDSKVCKICYNAPLNAAFNPCGHVVACIKCSVSVNKCPTCRMPFETIVKLYYS</sequence>
<dbReference type="GO" id="GO:0031398">
    <property type="term" value="P:positive regulation of protein ubiquitination"/>
    <property type="evidence" value="ECO:0007669"/>
    <property type="project" value="TreeGrafter"/>
</dbReference>
<dbReference type="Gene3D" id="3.30.40.10">
    <property type="entry name" value="Zinc/RING finger domain, C3HC4 (zinc finger)"/>
    <property type="match status" value="1"/>
</dbReference>
<protein>
    <submittedName>
        <fullName evidence="5">Iap-1</fullName>
    </submittedName>
</protein>
<dbReference type="InterPro" id="IPR001370">
    <property type="entry name" value="BIR_rpt"/>
</dbReference>
<evidence type="ECO:0000256" key="3">
    <source>
        <dbReference type="SAM" id="MobiDB-lite"/>
    </source>
</evidence>
<dbReference type="KEGG" id="vg:65102209"/>
<evidence type="ECO:0000259" key="4">
    <source>
        <dbReference type="PROSITE" id="PS50089"/>
    </source>
</evidence>
<dbReference type="InterPro" id="IPR001841">
    <property type="entry name" value="Znf_RING"/>
</dbReference>
<dbReference type="SMART" id="SM00238">
    <property type="entry name" value="BIR"/>
    <property type="match status" value="2"/>
</dbReference>
<keyword evidence="2" id="KW-0862">Zinc</keyword>
<dbReference type="GO" id="GO:0043027">
    <property type="term" value="F:cysteine-type endopeptidase inhibitor activity involved in apoptotic process"/>
    <property type="evidence" value="ECO:0007669"/>
    <property type="project" value="TreeGrafter"/>
</dbReference>
<accession>A0A346RNV9</accession>
<dbReference type="Pfam" id="PF13920">
    <property type="entry name" value="zf-C3HC4_3"/>
    <property type="match status" value="1"/>
</dbReference>
<dbReference type="EMBL" id="MH394321">
    <property type="protein sequence ID" value="AXS67756.1"/>
    <property type="molecule type" value="Genomic_DNA"/>
</dbReference>
<dbReference type="PANTHER" id="PTHR10044">
    <property type="entry name" value="INHIBITOR OF APOPTOSIS"/>
    <property type="match status" value="1"/>
</dbReference>
<dbReference type="GO" id="GO:0051726">
    <property type="term" value="P:regulation of cell cycle"/>
    <property type="evidence" value="ECO:0007669"/>
    <property type="project" value="TreeGrafter"/>
</dbReference>
<dbReference type="PROSITE" id="PS50143">
    <property type="entry name" value="BIR_REPEAT_2"/>
    <property type="match status" value="2"/>
</dbReference>
<dbReference type="CDD" id="cd00022">
    <property type="entry name" value="BIR"/>
    <property type="match status" value="2"/>
</dbReference>
<dbReference type="PROSITE" id="PS01282">
    <property type="entry name" value="BIR_REPEAT_1"/>
    <property type="match status" value="1"/>
</dbReference>
<dbReference type="GO" id="GO:0008270">
    <property type="term" value="F:zinc ion binding"/>
    <property type="evidence" value="ECO:0007669"/>
    <property type="project" value="UniProtKB-KW"/>
</dbReference>
<dbReference type="FunFam" id="1.10.1170.10:FF:000003">
    <property type="entry name" value="E3 ubiquitin-protein ligase XIAP"/>
    <property type="match status" value="1"/>
</dbReference>
<evidence type="ECO:0000313" key="5">
    <source>
        <dbReference type="EMBL" id="AXS67756.1"/>
    </source>
</evidence>
<name>A0A346RNV9_9ABAC</name>
<feature type="domain" description="RING-type" evidence="4">
    <location>
        <begin position="213"/>
        <end position="248"/>
    </location>
</feature>
<feature type="region of interest" description="Disordered" evidence="3">
    <location>
        <begin position="76"/>
        <end position="95"/>
    </location>
</feature>
<dbReference type="GO" id="GO:0061630">
    <property type="term" value="F:ubiquitin protein ligase activity"/>
    <property type="evidence" value="ECO:0007669"/>
    <property type="project" value="TreeGrafter"/>
</dbReference>
<dbReference type="GeneID" id="65102209"/>
<evidence type="ECO:0000256" key="1">
    <source>
        <dbReference type="ARBA" id="ARBA00022703"/>
    </source>
</evidence>
<keyword evidence="2" id="KW-0479">Metal-binding</keyword>
<dbReference type="GO" id="GO:0090263">
    <property type="term" value="P:positive regulation of canonical Wnt signaling pathway"/>
    <property type="evidence" value="ECO:0007669"/>
    <property type="project" value="TreeGrafter"/>
</dbReference>
<dbReference type="Proteomes" id="UP000500845">
    <property type="component" value="Segment"/>
</dbReference>
<dbReference type="PANTHER" id="PTHR10044:SF174">
    <property type="entry name" value="DEATH-ASSOCIATED INHIBITOR OF APOPTOSIS 1"/>
    <property type="match status" value="1"/>
</dbReference>
<dbReference type="InterPro" id="IPR050784">
    <property type="entry name" value="IAP"/>
</dbReference>